<reference evidence="8 9" key="1">
    <citation type="submission" date="2020-08" db="EMBL/GenBank/DDBJ databases">
        <title>Genome public.</title>
        <authorList>
            <person name="Liu C."/>
            <person name="Sun Q."/>
        </authorList>
    </citation>
    <scope>NUCLEOTIDE SEQUENCE [LARGE SCALE GENOMIC DNA]</scope>
    <source>
        <strain evidence="8 9">BX0805</strain>
    </source>
</reference>
<proteinExistence type="inferred from homology"/>
<evidence type="ECO:0000256" key="3">
    <source>
        <dbReference type="ARBA" id="ARBA00022781"/>
    </source>
</evidence>
<keyword evidence="7" id="KW-0139">CF(1)</keyword>
<dbReference type="SUPFAM" id="SSF47928">
    <property type="entry name" value="N-terminal domain of the delta subunit of the F1F0-ATP synthase"/>
    <property type="match status" value="1"/>
</dbReference>
<evidence type="ECO:0000313" key="8">
    <source>
        <dbReference type="EMBL" id="MBC5754216.1"/>
    </source>
</evidence>
<comment type="function">
    <text evidence="7">F(1)F(0) ATP synthase produces ATP from ADP in the presence of a proton or sodium gradient. F-type ATPases consist of two structural domains, F(1) containing the extramembraneous catalytic core and F(0) containing the membrane proton channel, linked together by a central stalk and a peripheral stalk. During catalysis, ATP synthesis in the catalytic domain of F(1) is coupled via a rotary mechanism of the central stalk subunits to proton translocation.</text>
</comment>
<dbReference type="PANTHER" id="PTHR11910">
    <property type="entry name" value="ATP SYNTHASE DELTA CHAIN"/>
    <property type="match status" value="1"/>
</dbReference>
<dbReference type="HAMAP" id="MF_01416">
    <property type="entry name" value="ATP_synth_delta_bact"/>
    <property type="match status" value="1"/>
</dbReference>
<dbReference type="InterPro" id="IPR000711">
    <property type="entry name" value="ATPase_OSCP/dsu"/>
</dbReference>
<gene>
    <name evidence="7" type="primary">atpH</name>
    <name evidence="8" type="ORF">H8Z76_09380</name>
</gene>
<evidence type="ECO:0000256" key="5">
    <source>
        <dbReference type="ARBA" id="ARBA00023136"/>
    </source>
</evidence>
<comment type="caution">
    <text evidence="8">The sequence shown here is derived from an EMBL/GenBank/DDBJ whole genome shotgun (WGS) entry which is preliminary data.</text>
</comment>
<keyword evidence="9" id="KW-1185">Reference proteome</keyword>
<dbReference type="Proteomes" id="UP000621540">
    <property type="component" value="Unassembled WGS sequence"/>
</dbReference>
<evidence type="ECO:0000256" key="1">
    <source>
        <dbReference type="ARBA" id="ARBA00004370"/>
    </source>
</evidence>
<dbReference type="Gene3D" id="1.10.520.20">
    <property type="entry name" value="N-terminal domain of the delta subunit of the F1F0-ATP synthase"/>
    <property type="match status" value="1"/>
</dbReference>
<dbReference type="NCBIfam" id="TIGR01145">
    <property type="entry name" value="ATP_synt_delta"/>
    <property type="match status" value="1"/>
</dbReference>
<dbReference type="PRINTS" id="PR00125">
    <property type="entry name" value="ATPASEDELTA"/>
</dbReference>
<dbReference type="InterPro" id="IPR026015">
    <property type="entry name" value="ATP_synth_OSCP/delta_N_sf"/>
</dbReference>
<evidence type="ECO:0000313" key="9">
    <source>
        <dbReference type="Proteomes" id="UP000621540"/>
    </source>
</evidence>
<evidence type="ECO:0000256" key="2">
    <source>
        <dbReference type="ARBA" id="ARBA00022448"/>
    </source>
</evidence>
<dbReference type="Pfam" id="PF00213">
    <property type="entry name" value="OSCP"/>
    <property type="match status" value="1"/>
</dbReference>
<name>A0ABR7IB97_9FIRM</name>
<keyword evidence="4 7" id="KW-0406">Ion transport</keyword>
<keyword evidence="3 7" id="KW-0375">Hydrogen ion transport</keyword>
<keyword evidence="5 7" id="KW-0472">Membrane</keyword>
<protein>
    <recommendedName>
        <fullName evidence="7">ATP synthase subunit delta</fullName>
    </recommendedName>
    <alternativeName>
        <fullName evidence="7">ATP synthase F(1) sector subunit delta</fullName>
    </alternativeName>
    <alternativeName>
        <fullName evidence="7">F-type ATPase subunit delta</fullName>
        <shortName evidence="7">F-ATPase subunit delta</shortName>
    </alternativeName>
</protein>
<evidence type="ECO:0000256" key="7">
    <source>
        <dbReference type="HAMAP-Rule" id="MF_01416"/>
    </source>
</evidence>
<dbReference type="EMBL" id="JACOQH010000006">
    <property type="protein sequence ID" value="MBC5754216.1"/>
    <property type="molecule type" value="Genomic_DNA"/>
</dbReference>
<comment type="function">
    <text evidence="7">This protein is part of the stalk that links CF(0) to CF(1). It either transmits conformational changes from CF(0) to CF(1) or is implicated in proton conduction.</text>
</comment>
<comment type="similarity">
    <text evidence="7">Belongs to the ATPase delta chain family.</text>
</comment>
<keyword evidence="7" id="KW-1003">Cell membrane</keyword>
<keyword evidence="2 7" id="KW-0813">Transport</keyword>
<sequence>MAKLVEERYAQALFLAARESGQIDAYQKEVEALLNIFEEEKELMQFLLHPGVEKEEKKAVLTKVFSGRIADDMLCFLELVAEKGHWNEMERILKEFLDKVKEFEKIGVVYVQTAAELDEEQRAALKKRILETTDYRSVELHVTVDPDLIGGIIVRIKDRICDGSIRTRLETLSRELSKIQWKAGENAS</sequence>
<keyword evidence="6 7" id="KW-0066">ATP synthesis</keyword>
<accession>A0ABR7IB97</accession>
<comment type="subcellular location">
    <subcellularLocation>
        <location evidence="7">Cell membrane</location>
        <topology evidence="7">Peripheral membrane protein</topology>
    </subcellularLocation>
    <subcellularLocation>
        <location evidence="1">Membrane</location>
    </subcellularLocation>
</comment>
<evidence type="ECO:0000256" key="6">
    <source>
        <dbReference type="ARBA" id="ARBA00023310"/>
    </source>
</evidence>
<organism evidence="8 9">
    <name type="scientific">Roseburia yibonii</name>
    <dbReference type="NCBI Taxonomy" id="2763063"/>
    <lineage>
        <taxon>Bacteria</taxon>
        <taxon>Bacillati</taxon>
        <taxon>Bacillota</taxon>
        <taxon>Clostridia</taxon>
        <taxon>Lachnospirales</taxon>
        <taxon>Lachnospiraceae</taxon>
        <taxon>Roseburia</taxon>
    </lineage>
</organism>
<evidence type="ECO:0000256" key="4">
    <source>
        <dbReference type="ARBA" id="ARBA00023065"/>
    </source>
</evidence>
<dbReference type="RefSeq" id="WP_186982322.1">
    <property type="nucleotide sequence ID" value="NZ_JACOQH010000006.1"/>
</dbReference>